<protein>
    <recommendedName>
        <fullName evidence="3">Single-stranded DNA-binding protein</fullName>
    </recommendedName>
</protein>
<dbReference type="InterPro" id="IPR012340">
    <property type="entry name" value="NA-bd_OB-fold"/>
</dbReference>
<evidence type="ECO:0000313" key="2">
    <source>
        <dbReference type="Proteomes" id="UP000219922"/>
    </source>
</evidence>
<proteinExistence type="predicted"/>
<sequence>MNEKNNGINSTVWCGEVVEPLAFSHEITKKDTNEVVEKFYRFSLKTKVITNKGKELDDSILPIIVSEKHLNGLEKELEVGDVVFIRGSWRAYTINEENSRKVEQVGFVNHIVHSELKEGKYLNRFDFQGYLVDKLYIPVRDEETGKPLRDPETKKFVPLLDEEGNKQWTVRLNREKKVVNDYTIAINTNNRSFYIPSVSYFGLAKRVAEDFPLGSEVKGSGYVRSRSYDDGFGNTQTVYEAVVVALELVPQTEETEVVNGAETQE</sequence>
<dbReference type="Gene3D" id="2.40.50.140">
    <property type="entry name" value="Nucleic acid-binding proteins"/>
    <property type="match status" value="2"/>
</dbReference>
<accession>A0A9X6ST29</accession>
<dbReference type="EMBL" id="NVMX01000214">
    <property type="protein sequence ID" value="PDZ94328.1"/>
    <property type="molecule type" value="Genomic_DNA"/>
</dbReference>
<organism evidence="1 2">
    <name type="scientific">Bacillus cereus</name>
    <dbReference type="NCBI Taxonomy" id="1396"/>
    <lineage>
        <taxon>Bacteria</taxon>
        <taxon>Bacillati</taxon>
        <taxon>Bacillota</taxon>
        <taxon>Bacilli</taxon>
        <taxon>Bacillales</taxon>
        <taxon>Bacillaceae</taxon>
        <taxon>Bacillus</taxon>
        <taxon>Bacillus cereus group</taxon>
    </lineage>
</organism>
<gene>
    <name evidence="1" type="ORF">CON36_34390</name>
</gene>
<reference evidence="1 2" key="1">
    <citation type="submission" date="2017-09" db="EMBL/GenBank/DDBJ databases">
        <title>Large-scale bioinformatics analysis of Bacillus genomes uncovers conserved roles of natural products in bacterial physiology.</title>
        <authorList>
            <consortium name="Agbiome Team Llc"/>
            <person name="Bleich R.M."/>
            <person name="Grubbs K.J."/>
            <person name="Santa Maria K.C."/>
            <person name="Allen S.E."/>
            <person name="Farag S."/>
            <person name="Shank E.A."/>
            <person name="Bowers A."/>
        </authorList>
    </citation>
    <scope>NUCLEOTIDE SEQUENCE [LARGE SCALE GENOMIC DNA]</scope>
    <source>
        <strain evidence="1 2">AFS092789</strain>
    </source>
</reference>
<dbReference type="Proteomes" id="UP000219922">
    <property type="component" value="Unassembled WGS sequence"/>
</dbReference>
<evidence type="ECO:0008006" key="3">
    <source>
        <dbReference type="Google" id="ProtNLM"/>
    </source>
</evidence>
<dbReference type="AlphaFoldDB" id="A0A9X6ST29"/>
<comment type="caution">
    <text evidence="1">The sequence shown here is derived from an EMBL/GenBank/DDBJ whole genome shotgun (WGS) entry which is preliminary data.</text>
</comment>
<name>A0A9X6ST29_BACCE</name>
<dbReference type="RefSeq" id="WP_098007100.1">
    <property type="nucleotide sequence ID" value="NZ_JAWLRU010000002.1"/>
</dbReference>
<evidence type="ECO:0000313" key="1">
    <source>
        <dbReference type="EMBL" id="PDZ94328.1"/>
    </source>
</evidence>